<evidence type="ECO:0000256" key="5">
    <source>
        <dbReference type="ARBA" id="ARBA00010485"/>
    </source>
</evidence>
<dbReference type="UniPathway" id="UPA00219"/>
<evidence type="ECO:0000256" key="10">
    <source>
        <dbReference type="ARBA" id="ARBA00022857"/>
    </source>
</evidence>
<dbReference type="InterPro" id="IPR016166">
    <property type="entry name" value="FAD-bd_PCMH"/>
</dbReference>
<protein>
    <recommendedName>
        <fullName evidence="17">UDP-N-acetylenolpyruvoylglucosamine reductase</fullName>
        <ecNumber evidence="17">1.3.1.98</ecNumber>
    </recommendedName>
    <alternativeName>
        <fullName evidence="17">UDP-N-acetylmuramate dehydrogenase</fullName>
    </alternativeName>
</protein>
<evidence type="ECO:0000256" key="17">
    <source>
        <dbReference type="HAMAP-Rule" id="MF_00037"/>
    </source>
</evidence>
<reference evidence="19 20" key="1">
    <citation type="submission" date="2019-09" db="EMBL/GenBank/DDBJ databases">
        <title>Screening of Novel Bioactive Compounds from Soil-Associated.</title>
        <authorList>
            <person name="Zhao S."/>
        </authorList>
    </citation>
    <scope>NUCLEOTIDE SEQUENCE [LARGE SCALE GENOMIC DNA]</scope>
    <source>
        <strain evidence="19 20">HIT-DPA4</strain>
    </source>
</reference>
<dbReference type="GO" id="GO:0008360">
    <property type="term" value="P:regulation of cell shape"/>
    <property type="evidence" value="ECO:0007669"/>
    <property type="project" value="UniProtKB-KW"/>
</dbReference>
<dbReference type="InterPro" id="IPR006094">
    <property type="entry name" value="Oxid_FAD_bind_N"/>
</dbReference>
<feature type="active site" evidence="17">
    <location>
        <position position="342"/>
    </location>
</feature>
<dbReference type="GO" id="GO:0005829">
    <property type="term" value="C:cytosol"/>
    <property type="evidence" value="ECO:0007669"/>
    <property type="project" value="TreeGrafter"/>
</dbReference>
<dbReference type="AlphaFoldDB" id="A0A6H9V899"/>
<dbReference type="Gene3D" id="3.30.465.10">
    <property type="match status" value="1"/>
</dbReference>
<keyword evidence="10 17" id="KW-0521">NADP</keyword>
<evidence type="ECO:0000256" key="3">
    <source>
        <dbReference type="ARBA" id="ARBA00004496"/>
    </source>
</evidence>
<dbReference type="GO" id="GO:0071949">
    <property type="term" value="F:FAD binding"/>
    <property type="evidence" value="ECO:0007669"/>
    <property type="project" value="InterPro"/>
</dbReference>
<comment type="subcellular location">
    <subcellularLocation>
        <location evidence="3 17">Cytoplasm</location>
    </subcellularLocation>
</comment>
<dbReference type="GO" id="GO:0051301">
    <property type="term" value="P:cell division"/>
    <property type="evidence" value="ECO:0007669"/>
    <property type="project" value="UniProtKB-KW"/>
</dbReference>
<dbReference type="RefSeq" id="WP_150945876.1">
    <property type="nucleotide sequence ID" value="NZ_VZRB01000004.1"/>
</dbReference>
<comment type="cofactor">
    <cofactor evidence="1 17">
        <name>FAD</name>
        <dbReference type="ChEBI" id="CHEBI:57692"/>
    </cofactor>
</comment>
<evidence type="ECO:0000256" key="15">
    <source>
        <dbReference type="ARBA" id="ARBA00023316"/>
    </source>
</evidence>
<evidence type="ECO:0000256" key="8">
    <source>
        <dbReference type="ARBA" id="ARBA00022630"/>
    </source>
</evidence>
<dbReference type="GO" id="GO:0009252">
    <property type="term" value="P:peptidoglycan biosynthetic process"/>
    <property type="evidence" value="ECO:0007669"/>
    <property type="project" value="UniProtKB-UniRule"/>
</dbReference>
<evidence type="ECO:0000313" key="19">
    <source>
        <dbReference type="EMBL" id="KAB1148673.1"/>
    </source>
</evidence>
<dbReference type="Proteomes" id="UP000442707">
    <property type="component" value="Unassembled WGS sequence"/>
</dbReference>
<dbReference type="Pfam" id="PF01565">
    <property type="entry name" value="FAD_binding_4"/>
    <property type="match status" value="1"/>
</dbReference>
<dbReference type="Pfam" id="PF02873">
    <property type="entry name" value="MurB_C"/>
    <property type="match status" value="1"/>
</dbReference>
<organism evidence="19 20">
    <name type="scientific">Streptomyces luteolifulvus</name>
    <dbReference type="NCBI Taxonomy" id="2615112"/>
    <lineage>
        <taxon>Bacteria</taxon>
        <taxon>Bacillati</taxon>
        <taxon>Actinomycetota</taxon>
        <taxon>Actinomycetes</taxon>
        <taxon>Kitasatosporales</taxon>
        <taxon>Streptomycetaceae</taxon>
        <taxon>Streptomyces</taxon>
    </lineage>
</organism>
<name>A0A6H9V899_9ACTN</name>
<dbReference type="PROSITE" id="PS51387">
    <property type="entry name" value="FAD_PCMH"/>
    <property type="match status" value="1"/>
</dbReference>
<dbReference type="NCBIfam" id="NF010478">
    <property type="entry name" value="PRK13903.1"/>
    <property type="match status" value="1"/>
</dbReference>
<dbReference type="EMBL" id="VZRB01000004">
    <property type="protein sequence ID" value="KAB1148673.1"/>
    <property type="molecule type" value="Genomic_DNA"/>
</dbReference>
<keyword evidence="15 17" id="KW-0961">Cell wall biogenesis/degradation</keyword>
<accession>A0A6H9V899</accession>
<sequence length="361" mass="37640">MGTRTRISHGVPLAPMTTLGLGGPASILVELQDSADFPEFVELAGTCAGSPVCLGSGSNVLISDLGCDSPVLRLGNRGLRIGAADAEGRVLVEVQAGHLLTDLVETAIAEGLSGMEMLAGIPGTVGATPIQNVGAYGQEVSDTLVEVRAWDWVLGHHVTLSARECGLGHRSSVFKRSRRWTLLSLVFALHRSELSAPVTYGAVAGVLDVPVGGRVPLAEAAEAVLTVRRRKGMVMGCTETDRRSVGSVFLSPEVGPADARRLEARNAPVNSFPDGSTRVSASWLIQQAGFGLNSPIVDGVRISSLHPTLVADEGASATAFREAIEIVLQHVLRCTGVRLTVEIDLLGTWHTAGGPGAPGQT</sequence>
<evidence type="ECO:0000259" key="18">
    <source>
        <dbReference type="PROSITE" id="PS51387"/>
    </source>
</evidence>
<evidence type="ECO:0000256" key="6">
    <source>
        <dbReference type="ARBA" id="ARBA00022490"/>
    </source>
</evidence>
<keyword evidence="13 17" id="KW-0560">Oxidoreductase</keyword>
<keyword evidence="9 17" id="KW-0274">FAD</keyword>
<dbReference type="EC" id="1.3.1.98" evidence="17"/>
<keyword evidence="6 17" id="KW-0963">Cytoplasm</keyword>
<evidence type="ECO:0000256" key="7">
    <source>
        <dbReference type="ARBA" id="ARBA00022618"/>
    </source>
</evidence>
<evidence type="ECO:0000256" key="12">
    <source>
        <dbReference type="ARBA" id="ARBA00022984"/>
    </source>
</evidence>
<keyword evidence="7 17" id="KW-0132">Cell division</keyword>
<feature type="domain" description="FAD-binding PCMH-type" evidence="18">
    <location>
        <begin position="21"/>
        <end position="220"/>
    </location>
</feature>
<dbReference type="InterPro" id="IPR036635">
    <property type="entry name" value="MurB_C_sf"/>
</dbReference>
<evidence type="ECO:0000256" key="1">
    <source>
        <dbReference type="ARBA" id="ARBA00001974"/>
    </source>
</evidence>
<dbReference type="InterPro" id="IPR036318">
    <property type="entry name" value="FAD-bd_PCMH-like_sf"/>
</dbReference>
<evidence type="ECO:0000313" key="20">
    <source>
        <dbReference type="Proteomes" id="UP000442707"/>
    </source>
</evidence>
<dbReference type="InterPro" id="IPR016169">
    <property type="entry name" value="FAD-bd_PCMH_sub2"/>
</dbReference>
<keyword evidence="20" id="KW-1185">Reference proteome</keyword>
<evidence type="ECO:0000256" key="2">
    <source>
        <dbReference type="ARBA" id="ARBA00003921"/>
    </source>
</evidence>
<comment type="pathway">
    <text evidence="4 17">Cell wall biogenesis; peptidoglycan biosynthesis.</text>
</comment>
<comment type="caution">
    <text evidence="19">The sequence shown here is derived from an EMBL/GenBank/DDBJ whole genome shotgun (WGS) entry which is preliminary data.</text>
</comment>
<keyword evidence="8 17" id="KW-0285">Flavoprotein</keyword>
<dbReference type="InterPro" id="IPR003170">
    <property type="entry name" value="MurB"/>
</dbReference>
<comment type="function">
    <text evidence="2 17">Cell wall formation.</text>
</comment>
<keyword evidence="12 17" id="KW-0573">Peptidoglycan synthesis</keyword>
<feature type="active site" description="Proton donor" evidence="17">
    <location>
        <position position="247"/>
    </location>
</feature>
<evidence type="ECO:0000256" key="13">
    <source>
        <dbReference type="ARBA" id="ARBA00023002"/>
    </source>
</evidence>
<dbReference type="GO" id="GO:0008762">
    <property type="term" value="F:UDP-N-acetylmuramate dehydrogenase activity"/>
    <property type="evidence" value="ECO:0007669"/>
    <property type="project" value="UniProtKB-UniRule"/>
</dbReference>
<dbReference type="InterPro" id="IPR011601">
    <property type="entry name" value="MurB_C"/>
</dbReference>
<feature type="active site" evidence="17">
    <location>
        <position position="170"/>
    </location>
</feature>
<dbReference type="PANTHER" id="PTHR21071">
    <property type="entry name" value="UDP-N-ACETYLENOLPYRUVOYLGLUCOSAMINE REDUCTASE"/>
    <property type="match status" value="1"/>
</dbReference>
<proteinExistence type="inferred from homology"/>
<dbReference type="Gene3D" id="3.30.43.10">
    <property type="entry name" value="Uridine Diphospho-n-acetylenolpyruvylglucosamine Reductase, domain 2"/>
    <property type="match status" value="1"/>
</dbReference>
<comment type="catalytic activity">
    <reaction evidence="16 17">
        <text>UDP-N-acetyl-alpha-D-muramate + NADP(+) = UDP-N-acetyl-3-O-(1-carboxyvinyl)-alpha-D-glucosamine + NADPH + H(+)</text>
        <dbReference type="Rhea" id="RHEA:12248"/>
        <dbReference type="ChEBI" id="CHEBI:15378"/>
        <dbReference type="ChEBI" id="CHEBI:57783"/>
        <dbReference type="ChEBI" id="CHEBI:58349"/>
        <dbReference type="ChEBI" id="CHEBI:68483"/>
        <dbReference type="ChEBI" id="CHEBI:70757"/>
        <dbReference type="EC" id="1.3.1.98"/>
    </reaction>
</comment>
<comment type="similarity">
    <text evidence="5 17">Belongs to the MurB family.</text>
</comment>
<evidence type="ECO:0000256" key="9">
    <source>
        <dbReference type="ARBA" id="ARBA00022827"/>
    </source>
</evidence>
<dbReference type="HAMAP" id="MF_00037">
    <property type="entry name" value="MurB"/>
    <property type="match status" value="1"/>
</dbReference>
<keyword evidence="11 17" id="KW-0133">Cell shape</keyword>
<keyword evidence="14 17" id="KW-0131">Cell cycle</keyword>
<evidence type="ECO:0000256" key="14">
    <source>
        <dbReference type="ARBA" id="ARBA00023306"/>
    </source>
</evidence>
<dbReference type="SUPFAM" id="SSF56194">
    <property type="entry name" value="Uridine diphospho-N-Acetylenolpyruvylglucosamine reductase, MurB, C-terminal domain"/>
    <property type="match status" value="1"/>
</dbReference>
<evidence type="ECO:0000256" key="11">
    <source>
        <dbReference type="ARBA" id="ARBA00022960"/>
    </source>
</evidence>
<evidence type="ECO:0000256" key="16">
    <source>
        <dbReference type="ARBA" id="ARBA00048914"/>
    </source>
</evidence>
<dbReference type="InterPro" id="IPR016167">
    <property type="entry name" value="FAD-bd_PCMH_sub1"/>
</dbReference>
<dbReference type="GO" id="GO:0071555">
    <property type="term" value="P:cell wall organization"/>
    <property type="evidence" value="ECO:0007669"/>
    <property type="project" value="UniProtKB-KW"/>
</dbReference>
<gene>
    <name evidence="17" type="primary">murB</name>
    <name evidence="19" type="ORF">F7R91_07705</name>
</gene>
<evidence type="ECO:0000256" key="4">
    <source>
        <dbReference type="ARBA" id="ARBA00004752"/>
    </source>
</evidence>
<dbReference type="SUPFAM" id="SSF56176">
    <property type="entry name" value="FAD-binding/transporter-associated domain-like"/>
    <property type="match status" value="1"/>
</dbReference>
<dbReference type="PANTHER" id="PTHR21071:SF4">
    <property type="entry name" value="UDP-N-ACETYLENOLPYRUVOYLGLUCOSAMINE REDUCTASE"/>
    <property type="match status" value="1"/>
</dbReference>
<dbReference type="Gene3D" id="3.90.78.10">
    <property type="entry name" value="UDP-N-acetylenolpyruvoylglucosamine reductase, C-terminal domain"/>
    <property type="match status" value="1"/>
</dbReference>